<reference evidence="1 2" key="1">
    <citation type="submission" date="2008-06" db="EMBL/GenBank/DDBJ databases">
        <title>Complete sequence of Pelodictyon phaeoclathratiforme BU-1.</title>
        <authorList>
            <consortium name="US DOE Joint Genome Institute"/>
            <person name="Lucas S."/>
            <person name="Copeland A."/>
            <person name="Lapidus A."/>
            <person name="Glavina del Rio T."/>
            <person name="Dalin E."/>
            <person name="Tice H."/>
            <person name="Bruce D."/>
            <person name="Goodwin L."/>
            <person name="Pitluck S."/>
            <person name="Schmutz J."/>
            <person name="Larimer F."/>
            <person name="Land M."/>
            <person name="Hauser L."/>
            <person name="Kyrpides N."/>
            <person name="Mikhailova N."/>
            <person name="Liu Z."/>
            <person name="Li T."/>
            <person name="Zhao F."/>
            <person name="Overmann J."/>
            <person name="Bryant D.A."/>
            <person name="Richardson P."/>
        </authorList>
    </citation>
    <scope>NUCLEOTIDE SEQUENCE [LARGE SCALE GENOMIC DNA]</scope>
    <source>
        <strain evidence="2">DSM 5477 / BU-1</strain>
    </source>
</reference>
<dbReference type="InterPro" id="IPR011990">
    <property type="entry name" value="TPR-like_helical_dom_sf"/>
</dbReference>
<evidence type="ECO:0000313" key="2">
    <source>
        <dbReference type="Proteomes" id="UP000002724"/>
    </source>
</evidence>
<evidence type="ECO:0008006" key="3">
    <source>
        <dbReference type="Google" id="ProtNLM"/>
    </source>
</evidence>
<dbReference type="Proteomes" id="UP000002724">
    <property type="component" value="Chromosome"/>
</dbReference>
<sequence>MPDFLKIVRDKQDEAKSYRKKGDAMRKVGKEDVALDSFRSGLAVLNKALELLRPYTGELYSMSNSLSNDQDLLLRELVETLGAQGGLFQRLGLQNEALAIYSEGAELEQDFELSSTYNRLNAIKSDLILGNQRLGKLKPKIEKLAKYIETRLRRDKSLSDSGWAWADFGDCMALLGNTEKAELAYKTFIAKAEIKSPERTLDVLKGMASDLERLKDPDVQRLLSAIDILQKGLTFS</sequence>
<dbReference type="STRING" id="324925.Ppha_1469"/>
<dbReference type="EMBL" id="CP001110">
    <property type="protein sequence ID" value="ACF43721.1"/>
    <property type="molecule type" value="Genomic_DNA"/>
</dbReference>
<name>B4SA25_PELPB</name>
<gene>
    <name evidence="1" type="ordered locus">Ppha_1469</name>
</gene>
<accession>B4SA25</accession>
<dbReference type="SUPFAM" id="SSF48452">
    <property type="entry name" value="TPR-like"/>
    <property type="match status" value="1"/>
</dbReference>
<proteinExistence type="predicted"/>
<dbReference type="AlphaFoldDB" id="B4SA25"/>
<evidence type="ECO:0000313" key="1">
    <source>
        <dbReference type="EMBL" id="ACF43721.1"/>
    </source>
</evidence>
<protein>
    <recommendedName>
        <fullName evidence="3">Tetratricopeptide domain protein</fullName>
    </recommendedName>
</protein>
<dbReference type="eggNOG" id="COG0457">
    <property type="taxonomic scope" value="Bacteria"/>
</dbReference>
<dbReference type="Gene3D" id="1.25.40.10">
    <property type="entry name" value="Tetratricopeptide repeat domain"/>
    <property type="match status" value="1"/>
</dbReference>
<dbReference type="HOGENOM" id="CLU_1174536_0_0_10"/>
<keyword evidence="2" id="KW-1185">Reference proteome</keyword>
<dbReference type="KEGG" id="pph:Ppha_1469"/>
<organism evidence="1 2">
    <name type="scientific">Pelodictyon phaeoclathratiforme (strain DSM 5477 / BU-1)</name>
    <dbReference type="NCBI Taxonomy" id="324925"/>
    <lineage>
        <taxon>Bacteria</taxon>
        <taxon>Pseudomonadati</taxon>
        <taxon>Chlorobiota</taxon>
        <taxon>Chlorobiia</taxon>
        <taxon>Chlorobiales</taxon>
        <taxon>Chlorobiaceae</taxon>
        <taxon>Chlorobium/Pelodictyon group</taxon>
        <taxon>Pelodictyon</taxon>
    </lineage>
</organism>